<sequence length="140" mass="15502">MDACADQDLYTVLGTYDYIPTDIEALKEGRCSNLQANFIFVVRTTDAVDILRWYVLCALEKDCMAPPGSQLRCSFGHGRYKVYANCHRYDQSVINLLLANAHGCDKSKYLSSHGGQGAAIVRAPIANLTERNFTCTPSVD</sequence>
<gene>
    <name evidence="1" type="ORF">OESDEN_06435</name>
</gene>
<evidence type="ECO:0000313" key="2">
    <source>
        <dbReference type="Proteomes" id="UP000053660"/>
    </source>
</evidence>
<accession>A0A0B1T803</accession>
<organism evidence="1 2">
    <name type="scientific">Oesophagostomum dentatum</name>
    <name type="common">Nodular worm</name>
    <dbReference type="NCBI Taxonomy" id="61180"/>
    <lineage>
        <taxon>Eukaryota</taxon>
        <taxon>Metazoa</taxon>
        <taxon>Ecdysozoa</taxon>
        <taxon>Nematoda</taxon>
        <taxon>Chromadorea</taxon>
        <taxon>Rhabditida</taxon>
        <taxon>Rhabditina</taxon>
        <taxon>Rhabditomorpha</taxon>
        <taxon>Strongyloidea</taxon>
        <taxon>Strongylidae</taxon>
        <taxon>Oesophagostomum</taxon>
    </lineage>
</organism>
<dbReference type="AlphaFoldDB" id="A0A0B1T803"/>
<evidence type="ECO:0000313" key="1">
    <source>
        <dbReference type="EMBL" id="KHJ93648.1"/>
    </source>
</evidence>
<dbReference type="PANTHER" id="PTHR31389">
    <property type="entry name" value="LD39211P"/>
    <property type="match status" value="1"/>
</dbReference>
<protein>
    <submittedName>
        <fullName evidence="1">Uncharacterized protein</fullName>
    </submittedName>
</protein>
<proteinExistence type="predicted"/>
<dbReference type="Proteomes" id="UP000053660">
    <property type="component" value="Unassembled WGS sequence"/>
</dbReference>
<keyword evidence="2" id="KW-1185">Reference proteome</keyword>
<dbReference type="PANTHER" id="PTHR31389:SF4">
    <property type="entry name" value="LD39211P"/>
    <property type="match status" value="1"/>
</dbReference>
<dbReference type="EMBL" id="KN550670">
    <property type="protein sequence ID" value="KHJ93648.1"/>
    <property type="molecule type" value="Genomic_DNA"/>
</dbReference>
<reference evidence="1 2" key="1">
    <citation type="submission" date="2014-03" db="EMBL/GenBank/DDBJ databases">
        <title>Draft genome of the hookworm Oesophagostomum dentatum.</title>
        <authorList>
            <person name="Mitreva M."/>
        </authorList>
    </citation>
    <scope>NUCLEOTIDE SEQUENCE [LARGE SCALE GENOMIC DNA]</scope>
    <source>
        <strain evidence="1 2">OD-Hann</strain>
    </source>
</reference>
<name>A0A0B1T803_OESDE</name>
<dbReference type="OrthoDB" id="5787372at2759"/>